<dbReference type="Pfam" id="PF00501">
    <property type="entry name" value="AMP-binding"/>
    <property type="match status" value="1"/>
</dbReference>
<keyword evidence="2 5" id="KW-0436">Ligase</keyword>
<accession>A0ABR8N921</accession>
<evidence type="ECO:0000259" key="4">
    <source>
        <dbReference type="Pfam" id="PF13193"/>
    </source>
</evidence>
<dbReference type="Pfam" id="PF13193">
    <property type="entry name" value="AMP-binding_C"/>
    <property type="match status" value="1"/>
</dbReference>
<dbReference type="Proteomes" id="UP000618818">
    <property type="component" value="Unassembled WGS sequence"/>
</dbReference>
<dbReference type="GO" id="GO:0016874">
    <property type="term" value="F:ligase activity"/>
    <property type="evidence" value="ECO:0007669"/>
    <property type="project" value="UniProtKB-KW"/>
</dbReference>
<dbReference type="InterPro" id="IPR042099">
    <property type="entry name" value="ANL_N_sf"/>
</dbReference>
<keyword evidence="6" id="KW-1185">Reference proteome</keyword>
<evidence type="ECO:0000259" key="3">
    <source>
        <dbReference type="Pfam" id="PF00501"/>
    </source>
</evidence>
<evidence type="ECO:0000256" key="2">
    <source>
        <dbReference type="ARBA" id="ARBA00022598"/>
    </source>
</evidence>
<name>A0ABR8N921_9ACTN</name>
<dbReference type="InterPro" id="IPR000873">
    <property type="entry name" value="AMP-dep_synth/lig_dom"/>
</dbReference>
<evidence type="ECO:0000313" key="5">
    <source>
        <dbReference type="EMBL" id="MBD3924639.1"/>
    </source>
</evidence>
<evidence type="ECO:0000256" key="1">
    <source>
        <dbReference type="ARBA" id="ARBA00006432"/>
    </source>
</evidence>
<comment type="similarity">
    <text evidence="1">Belongs to the ATP-dependent AMP-binding enzyme family.</text>
</comment>
<feature type="domain" description="AMP-dependent synthetase/ligase" evidence="3">
    <location>
        <begin position="11"/>
        <end position="374"/>
    </location>
</feature>
<gene>
    <name evidence="5" type="ORF">IEZ26_08410</name>
</gene>
<sequence length="522" mass="55536">MPRHDISELVAEAADDVPDRQALVESGGRTLTWAGLEDEVGRIATGLGAHGIRAGQRVMIAVGNRIEFVTTYLGVLRAQVVAVPVNPRSTPGELARMIADSGSRMVVADETALDAVRAALGELDPDVVRPAVVVTGTPPGEGELALDDLRADVVRPIPPLPDPEKLAALLYTSGTSGRPRAAMLSHRALLANIEQVAAVEPPMMHGDDVVLGVLPLFHVYGLNAVLGGVLRHRARLLLVERFEPQAVLDLIDDEACSVVPIAPPVFAHWLPDEHLRERLGPVRLVLSGSAPLEGAVIEEFTSITGIPVHQGYGLTEASPVVTSTLCSSEPRAGSVGAALPGIELRLVDETWSQVEGEDPGEIQVRGDNLFSGYWPDGSDGPDDEGWYGTGDVGFLDASGDLFLVDRVKDLVIVSGFNVYPTEVEDVLREVDGVVDAAVIGVPDEVTGEAVVAYVVAAADDGHAERPADLEDAVRAHAEGRLARFKQPSRIEVVDTLPLTVTGKVQKGRLRGLERRRVQGLLE</sequence>
<dbReference type="EMBL" id="JACXYZ010000001">
    <property type="protein sequence ID" value="MBD3924639.1"/>
    <property type="molecule type" value="Genomic_DNA"/>
</dbReference>
<dbReference type="PANTHER" id="PTHR43201">
    <property type="entry name" value="ACYL-COA SYNTHETASE"/>
    <property type="match status" value="1"/>
</dbReference>
<dbReference type="RefSeq" id="WP_191194385.1">
    <property type="nucleotide sequence ID" value="NZ_JACXYZ010000001.1"/>
</dbReference>
<dbReference type="PROSITE" id="PS00455">
    <property type="entry name" value="AMP_BINDING"/>
    <property type="match status" value="1"/>
</dbReference>
<dbReference type="Gene3D" id="3.30.300.30">
    <property type="match status" value="1"/>
</dbReference>
<feature type="domain" description="AMP-binding enzyme C-terminal" evidence="4">
    <location>
        <begin position="422"/>
        <end position="503"/>
    </location>
</feature>
<comment type="caution">
    <text evidence="5">The sequence shown here is derived from an EMBL/GenBank/DDBJ whole genome shotgun (WGS) entry which is preliminary data.</text>
</comment>
<organism evidence="5 6">
    <name type="scientific">Nocardioides cavernae</name>
    <dbReference type="NCBI Taxonomy" id="1921566"/>
    <lineage>
        <taxon>Bacteria</taxon>
        <taxon>Bacillati</taxon>
        <taxon>Actinomycetota</taxon>
        <taxon>Actinomycetes</taxon>
        <taxon>Propionibacteriales</taxon>
        <taxon>Nocardioidaceae</taxon>
        <taxon>Nocardioides</taxon>
    </lineage>
</organism>
<dbReference type="Gene3D" id="3.40.50.12780">
    <property type="entry name" value="N-terminal domain of ligase-like"/>
    <property type="match status" value="1"/>
</dbReference>
<protein>
    <submittedName>
        <fullName evidence="5">Acyl--CoA ligase</fullName>
    </submittedName>
</protein>
<dbReference type="InterPro" id="IPR020845">
    <property type="entry name" value="AMP-binding_CS"/>
</dbReference>
<dbReference type="SUPFAM" id="SSF56801">
    <property type="entry name" value="Acetyl-CoA synthetase-like"/>
    <property type="match status" value="1"/>
</dbReference>
<proteinExistence type="inferred from homology"/>
<dbReference type="InterPro" id="IPR025110">
    <property type="entry name" value="AMP-bd_C"/>
</dbReference>
<reference evidence="5 6" key="1">
    <citation type="submission" date="2020-09" db="EMBL/GenBank/DDBJ databases">
        <title>novel species in genus Nocardioides.</title>
        <authorList>
            <person name="Zhang G."/>
        </authorList>
    </citation>
    <scope>NUCLEOTIDE SEQUENCE [LARGE SCALE GENOMIC DNA]</scope>
    <source>
        <strain evidence="5 6">KCTC 39551</strain>
    </source>
</reference>
<dbReference type="PANTHER" id="PTHR43201:SF5">
    <property type="entry name" value="MEDIUM-CHAIN ACYL-COA LIGASE ACSF2, MITOCHONDRIAL"/>
    <property type="match status" value="1"/>
</dbReference>
<evidence type="ECO:0000313" key="6">
    <source>
        <dbReference type="Proteomes" id="UP000618818"/>
    </source>
</evidence>
<dbReference type="InterPro" id="IPR045851">
    <property type="entry name" value="AMP-bd_C_sf"/>
</dbReference>